<keyword evidence="4 6" id="KW-1133">Transmembrane helix</keyword>
<comment type="caution">
    <text evidence="7">The sequence shown here is derived from an EMBL/GenBank/DDBJ whole genome shotgun (WGS) entry which is preliminary data.</text>
</comment>
<keyword evidence="5 6" id="KW-0472">Membrane</keyword>
<feature type="transmembrane region" description="Helical" evidence="6">
    <location>
        <begin position="43"/>
        <end position="67"/>
    </location>
</feature>
<sequence length="79" mass="8257">MGWGSNGVVFFMDLISVNHGFGGLDGAIHLAEDATNAASAVPVALVFAVAVGFATTFVFMIAALYYVKDFQAVVNSPTR</sequence>
<evidence type="ECO:0000256" key="4">
    <source>
        <dbReference type="ARBA" id="ARBA00022989"/>
    </source>
</evidence>
<dbReference type="PANTHER" id="PTHR45649">
    <property type="entry name" value="AMINO-ACID PERMEASE BAT1"/>
    <property type="match status" value="1"/>
</dbReference>
<keyword evidence="8" id="KW-1185">Reference proteome</keyword>
<dbReference type="PANTHER" id="PTHR45649:SF19">
    <property type="entry name" value="TRANSPORTER, PUTATIVE (EUROFUNG)-RELATED"/>
    <property type="match status" value="1"/>
</dbReference>
<protein>
    <submittedName>
        <fullName evidence="7">Uncharacterized protein</fullName>
    </submittedName>
</protein>
<name>A0ABR4AIF9_9LECA</name>
<evidence type="ECO:0000256" key="5">
    <source>
        <dbReference type="ARBA" id="ARBA00023136"/>
    </source>
</evidence>
<dbReference type="EMBL" id="JBEFKJ010000006">
    <property type="protein sequence ID" value="KAL2045562.1"/>
    <property type="molecule type" value="Genomic_DNA"/>
</dbReference>
<evidence type="ECO:0000256" key="2">
    <source>
        <dbReference type="ARBA" id="ARBA00022448"/>
    </source>
</evidence>
<reference evidence="7 8" key="1">
    <citation type="submission" date="2024-09" db="EMBL/GenBank/DDBJ databases">
        <title>Rethinking Asexuality: The Enigmatic Case of Functional Sexual Genes in Lepraria (Stereocaulaceae).</title>
        <authorList>
            <person name="Doellman M."/>
            <person name="Sun Y."/>
            <person name="Barcenas-Pena A."/>
            <person name="Lumbsch H.T."/>
            <person name="Grewe F."/>
        </authorList>
    </citation>
    <scope>NUCLEOTIDE SEQUENCE [LARGE SCALE GENOMIC DNA]</scope>
    <source>
        <strain evidence="7 8">Mercado 3170</strain>
    </source>
</reference>
<evidence type="ECO:0000313" key="8">
    <source>
        <dbReference type="Proteomes" id="UP001590950"/>
    </source>
</evidence>
<gene>
    <name evidence="7" type="ORF">N7G274_001990</name>
</gene>
<keyword evidence="3 6" id="KW-0812">Transmembrane</keyword>
<organism evidence="7 8">
    <name type="scientific">Stereocaulon virgatum</name>
    <dbReference type="NCBI Taxonomy" id="373712"/>
    <lineage>
        <taxon>Eukaryota</taxon>
        <taxon>Fungi</taxon>
        <taxon>Dikarya</taxon>
        <taxon>Ascomycota</taxon>
        <taxon>Pezizomycotina</taxon>
        <taxon>Lecanoromycetes</taxon>
        <taxon>OSLEUM clade</taxon>
        <taxon>Lecanoromycetidae</taxon>
        <taxon>Lecanorales</taxon>
        <taxon>Lecanorineae</taxon>
        <taxon>Stereocaulaceae</taxon>
        <taxon>Stereocaulon</taxon>
    </lineage>
</organism>
<accession>A0ABR4AIF9</accession>
<evidence type="ECO:0000256" key="1">
    <source>
        <dbReference type="ARBA" id="ARBA00004141"/>
    </source>
</evidence>
<comment type="subcellular location">
    <subcellularLocation>
        <location evidence="1">Membrane</location>
        <topology evidence="1">Multi-pass membrane protein</topology>
    </subcellularLocation>
</comment>
<evidence type="ECO:0000256" key="3">
    <source>
        <dbReference type="ARBA" id="ARBA00022692"/>
    </source>
</evidence>
<dbReference type="Gene3D" id="1.20.1740.10">
    <property type="entry name" value="Amino acid/polyamine transporter I"/>
    <property type="match status" value="1"/>
</dbReference>
<proteinExistence type="predicted"/>
<evidence type="ECO:0000256" key="6">
    <source>
        <dbReference type="SAM" id="Phobius"/>
    </source>
</evidence>
<dbReference type="Proteomes" id="UP001590950">
    <property type="component" value="Unassembled WGS sequence"/>
</dbReference>
<evidence type="ECO:0000313" key="7">
    <source>
        <dbReference type="EMBL" id="KAL2045562.1"/>
    </source>
</evidence>
<keyword evidence="2" id="KW-0813">Transport</keyword>